<name>A0A6A5FZQ1_CAERE</name>
<dbReference type="FunFam" id="3.50.50.60:FF:000189">
    <property type="entry name" value="Monomeric sarcosine oxidase"/>
    <property type="match status" value="2"/>
</dbReference>
<dbReference type="SUPFAM" id="SSF54373">
    <property type="entry name" value="FAD-linked reductases, C-terminal domain"/>
    <property type="match status" value="2"/>
</dbReference>
<feature type="domain" description="FAD dependent oxidoreductase" evidence="8">
    <location>
        <begin position="6"/>
        <end position="115"/>
    </location>
</feature>
<dbReference type="KEGG" id="crq:GCK72_024594"/>
<evidence type="ECO:0000256" key="2">
    <source>
        <dbReference type="ARBA" id="ARBA00010989"/>
    </source>
</evidence>
<evidence type="ECO:0000256" key="5">
    <source>
        <dbReference type="ARBA" id="ARBA00022827"/>
    </source>
</evidence>
<sequence length="723" mass="81196">MTKHYDVVVVGAGIFGSCTAYHCQRLGMRTLLLEQFNLGHSNGSSHGKSRITRYAHTDPEYVPLVGDSYSQIEQLEKMRGEKLWNKLGLLWAATGNQVQSISGHLQAHNIEHEVIRGNEEEFKHLGGTIQENEPLISHDESYDSPLELTTKNRKYTSNKIIFTVGCWITKFFPHVNFKIKPISLAVCYWKAKEENQRHLLDEKHFPVVIAKNLEKKEYYFALPDTDYQGAIKLVLDDGDELNEDLSHPKKNNKDFVDLPGKFITEHIPVVDGTKPYKVDQCKYTNSPDHHYLIGPVSSETSNILVGGCGSGSGFKTAPGIGRALAEMAAGEKTTVDVSFFSPNYDVVVVGAGIFGSCTAYNCQKLGLKTLLLEQFELGHINGSSHGKSRITRYAHTEVEYVDLVGDAYEQIFELERVRGEKLWKKTGLLWVSTGDEIAKIHSNLKSKNIEHEVLKGTDVEKHYPQFKLNDEWNALIDPMGGVIYADKWLNAFRDEFKKLGGIIHDRETVFSHSEQGDTLYVNTNKARYTTKKIIFTVGCWITKFLPDVKFDIEPVSISVCYWKAKNEAESHLLNDDHYPVVIAQEMELKVFHYSLPDNDYPGAIKFCYHYGDRLTNDLAHPENRSQNCIDLPAKFIRNYMPVIDGSVPVKVDKCIYTNSPDEHYIIGPIPTKNPNILVGGCGSGSGFKVAPGIGKALAEMAAGKKTTVDVSFFSADRFKPSKI</sequence>
<dbReference type="GO" id="GO:0005777">
    <property type="term" value="C:peroxisome"/>
    <property type="evidence" value="ECO:0007669"/>
    <property type="project" value="TreeGrafter"/>
</dbReference>
<dbReference type="Pfam" id="PF01266">
    <property type="entry name" value="DAO"/>
    <property type="match status" value="2"/>
</dbReference>
<dbReference type="GO" id="GO:0008115">
    <property type="term" value="F:sarcosine oxidase activity"/>
    <property type="evidence" value="ECO:0007669"/>
    <property type="project" value="UniProtKB-EC"/>
</dbReference>
<evidence type="ECO:0000313" key="10">
    <source>
        <dbReference type="Proteomes" id="UP000483820"/>
    </source>
</evidence>
<evidence type="ECO:0000313" key="9">
    <source>
        <dbReference type="EMBL" id="KAF1748127.1"/>
    </source>
</evidence>
<comment type="cofactor">
    <cofactor evidence="1">
        <name>FAD</name>
        <dbReference type="ChEBI" id="CHEBI:57692"/>
    </cofactor>
</comment>
<reference evidence="9 10" key="1">
    <citation type="submission" date="2019-12" db="EMBL/GenBank/DDBJ databases">
        <title>Chromosome-level assembly of the Caenorhabditis remanei genome.</title>
        <authorList>
            <person name="Teterina A.A."/>
            <person name="Willis J.H."/>
            <person name="Phillips P.C."/>
        </authorList>
    </citation>
    <scope>NUCLEOTIDE SEQUENCE [LARGE SCALE GENOMIC DNA]</scope>
    <source>
        <strain evidence="9 10">PX506</strain>
        <tissue evidence="9">Whole organism</tissue>
    </source>
</reference>
<keyword evidence="6" id="KW-0560">Oxidoreductase</keyword>
<dbReference type="Proteomes" id="UP000483820">
    <property type="component" value="Chromosome X"/>
</dbReference>
<dbReference type="InterPro" id="IPR045170">
    <property type="entry name" value="MTOX"/>
</dbReference>
<dbReference type="GO" id="GO:0033514">
    <property type="term" value="P:L-lysine catabolic process to acetyl-CoA via L-pipecolate"/>
    <property type="evidence" value="ECO:0007669"/>
    <property type="project" value="TreeGrafter"/>
</dbReference>
<proteinExistence type="inferred from homology"/>
<keyword evidence="4" id="KW-0285">Flavoprotein</keyword>
<dbReference type="Gene3D" id="3.30.9.10">
    <property type="entry name" value="D-Amino Acid Oxidase, subunit A, domain 2"/>
    <property type="match status" value="2"/>
</dbReference>
<feature type="domain" description="FAD dependent oxidoreductase" evidence="8">
    <location>
        <begin position="345"/>
        <end position="700"/>
    </location>
</feature>
<dbReference type="GO" id="GO:0050660">
    <property type="term" value="F:flavin adenine dinucleotide binding"/>
    <property type="evidence" value="ECO:0007669"/>
    <property type="project" value="InterPro"/>
</dbReference>
<dbReference type="PANTHER" id="PTHR10961">
    <property type="entry name" value="PEROXISOMAL SARCOSINE OXIDASE"/>
    <property type="match status" value="1"/>
</dbReference>
<evidence type="ECO:0000256" key="1">
    <source>
        <dbReference type="ARBA" id="ARBA00001974"/>
    </source>
</evidence>
<dbReference type="RefSeq" id="XP_053579512.1">
    <property type="nucleotide sequence ID" value="XM_053735946.1"/>
</dbReference>
<dbReference type="EMBL" id="WUAV01000006">
    <property type="protein sequence ID" value="KAF1748127.1"/>
    <property type="molecule type" value="Genomic_DNA"/>
</dbReference>
<dbReference type="Gene3D" id="3.50.50.60">
    <property type="entry name" value="FAD/NAD(P)-binding domain"/>
    <property type="match status" value="3"/>
</dbReference>
<dbReference type="GeneID" id="9824064"/>
<dbReference type="EC" id="1.5.3.1" evidence="3"/>
<accession>A0A6A5FZQ1</accession>
<dbReference type="AlphaFoldDB" id="A0A6A5FZQ1"/>
<evidence type="ECO:0000256" key="6">
    <source>
        <dbReference type="ARBA" id="ARBA00023002"/>
    </source>
</evidence>
<dbReference type="InterPro" id="IPR006076">
    <property type="entry name" value="FAD-dep_OxRdtase"/>
</dbReference>
<evidence type="ECO:0000256" key="4">
    <source>
        <dbReference type="ARBA" id="ARBA00022630"/>
    </source>
</evidence>
<comment type="catalytic activity">
    <reaction evidence="7">
        <text>sarcosine + O2 + H2O = formaldehyde + glycine + H2O2</text>
        <dbReference type="Rhea" id="RHEA:13313"/>
        <dbReference type="ChEBI" id="CHEBI:15377"/>
        <dbReference type="ChEBI" id="CHEBI:15379"/>
        <dbReference type="ChEBI" id="CHEBI:16240"/>
        <dbReference type="ChEBI" id="CHEBI:16842"/>
        <dbReference type="ChEBI" id="CHEBI:57305"/>
        <dbReference type="ChEBI" id="CHEBI:57433"/>
        <dbReference type="EC" id="1.5.3.1"/>
    </reaction>
</comment>
<keyword evidence="5" id="KW-0274">FAD</keyword>
<dbReference type="SUPFAM" id="SSF51905">
    <property type="entry name" value="FAD/NAD(P)-binding domain"/>
    <property type="match status" value="2"/>
</dbReference>
<evidence type="ECO:0000259" key="8">
    <source>
        <dbReference type="Pfam" id="PF01266"/>
    </source>
</evidence>
<evidence type="ECO:0000256" key="7">
    <source>
        <dbReference type="ARBA" id="ARBA00052742"/>
    </source>
</evidence>
<organism evidence="9 10">
    <name type="scientific">Caenorhabditis remanei</name>
    <name type="common">Caenorhabditis vulgaris</name>
    <dbReference type="NCBI Taxonomy" id="31234"/>
    <lineage>
        <taxon>Eukaryota</taxon>
        <taxon>Metazoa</taxon>
        <taxon>Ecdysozoa</taxon>
        <taxon>Nematoda</taxon>
        <taxon>Chromadorea</taxon>
        <taxon>Rhabditida</taxon>
        <taxon>Rhabditina</taxon>
        <taxon>Rhabditomorpha</taxon>
        <taxon>Rhabditoidea</taxon>
        <taxon>Rhabditidae</taxon>
        <taxon>Peloderinae</taxon>
        <taxon>Caenorhabditis</taxon>
    </lineage>
</organism>
<dbReference type="PANTHER" id="PTHR10961:SF46">
    <property type="entry name" value="PEROXISOMAL SARCOSINE OXIDASE"/>
    <property type="match status" value="1"/>
</dbReference>
<comment type="caution">
    <text evidence="9">The sequence shown here is derived from an EMBL/GenBank/DDBJ whole genome shotgun (WGS) entry which is preliminary data.</text>
</comment>
<dbReference type="CTD" id="9824064"/>
<evidence type="ECO:0000256" key="3">
    <source>
        <dbReference type="ARBA" id="ARBA00012769"/>
    </source>
</evidence>
<protein>
    <recommendedName>
        <fullName evidence="3">sarcosine oxidasee (formaldehyde-forming)</fullName>
        <ecNumber evidence="3">1.5.3.1</ecNumber>
    </recommendedName>
</protein>
<dbReference type="GO" id="GO:0050031">
    <property type="term" value="F:L-pipecolate oxidase activity"/>
    <property type="evidence" value="ECO:0007669"/>
    <property type="project" value="TreeGrafter"/>
</dbReference>
<dbReference type="InterPro" id="IPR036188">
    <property type="entry name" value="FAD/NAD-bd_sf"/>
</dbReference>
<comment type="similarity">
    <text evidence="2">Belongs to the MSOX/MTOX family.</text>
</comment>
<dbReference type="PROSITE" id="PS51257">
    <property type="entry name" value="PROKAR_LIPOPROTEIN"/>
    <property type="match status" value="1"/>
</dbReference>
<gene>
    <name evidence="9" type="ORF">GCK72_024594</name>
</gene>